<protein>
    <submittedName>
        <fullName evidence="2">Uncharacterized protein</fullName>
    </submittedName>
</protein>
<feature type="signal peptide" evidence="1">
    <location>
        <begin position="1"/>
        <end position="19"/>
    </location>
</feature>
<evidence type="ECO:0000313" key="2">
    <source>
        <dbReference type="EMBL" id="MFC5474719.1"/>
    </source>
</evidence>
<dbReference type="EMBL" id="JBHSMT010000022">
    <property type="protein sequence ID" value="MFC5474719.1"/>
    <property type="molecule type" value="Genomic_DNA"/>
</dbReference>
<reference evidence="3" key="1">
    <citation type="journal article" date="2019" name="Int. J. Syst. Evol. Microbiol.">
        <title>The Global Catalogue of Microorganisms (GCM) 10K type strain sequencing project: providing services to taxonomists for standard genome sequencing and annotation.</title>
        <authorList>
            <consortium name="The Broad Institute Genomics Platform"/>
            <consortium name="The Broad Institute Genome Sequencing Center for Infectious Disease"/>
            <person name="Wu L."/>
            <person name="Ma J."/>
        </authorList>
    </citation>
    <scope>NUCLEOTIDE SEQUENCE [LARGE SCALE GENOMIC DNA]</scope>
    <source>
        <strain evidence="3">JCM 17066</strain>
    </source>
</reference>
<keyword evidence="3" id="KW-1185">Reference proteome</keyword>
<evidence type="ECO:0000256" key="1">
    <source>
        <dbReference type="SAM" id="SignalP"/>
    </source>
</evidence>
<feature type="chain" id="PRO_5045889045" evidence="1">
    <location>
        <begin position="20"/>
        <end position="360"/>
    </location>
</feature>
<keyword evidence="1" id="KW-0732">Signal</keyword>
<gene>
    <name evidence="2" type="ORF">ACFPM8_12215</name>
</gene>
<sequence>MKKILFSLGVAGAVSSAAAAPMDAFLSANPSSKPGEVQLEAAYDLVNRRVDVFNVRNSDSSFAGTNVGDYHGAHLRGGWAISPRIWVDGGFWERRIDYRSDLAKIHSWQLAAQYKLVEGAGYQPSIALRLGAWGNYADELKKSSSTTMQGVTLNSVSASKPKDNQYQLDLIGSSKVLDNLELSMFAGVGHSKVSLDSVQGSTTLNGCNYNLAFGPTEVVGTLAPPCSAGAVIDRFTVPNSLFGIDVNRETQYSARYYHGGLMLKWTLDDWQLRAGFEHQSFNRNHVDDIIRSRGGATYKSNNILIGDISYKLFDNTAIFLRGQYMTNQFVGEIPFAYNTLTASRFNKHYGFISTGLVMTF</sequence>
<evidence type="ECO:0000313" key="3">
    <source>
        <dbReference type="Proteomes" id="UP001596045"/>
    </source>
</evidence>
<accession>A0ABW0M934</accession>
<organism evidence="2 3">
    <name type="scientific">Paraherbaspirillum soli</name>
    <dbReference type="NCBI Taxonomy" id="631222"/>
    <lineage>
        <taxon>Bacteria</taxon>
        <taxon>Pseudomonadati</taxon>
        <taxon>Pseudomonadota</taxon>
        <taxon>Betaproteobacteria</taxon>
        <taxon>Burkholderiales</taxon>
        <taxon>Oxalobacteraceae</taxon>
        <taxon>Paraherbaspirillum</taxon>
    </lineage>
</organism>
<dbReference type="RefSeq" id="WP_378997829.1">
    <property type="nucleotide sequence ID" value="NZ_JBHSMT010000022.1"/>
</dbReference>
<name>A0ABW0M934_9BURK</name>
<dbReference type="Proteomes" id="UP001596045">
    <property type="component" value="Unassembled WGS sequence"/>
</dbReference>
<proteinExistence type="predicted"/>
<comment type="caution">
    <text evidence="2">The sequence shown here is derived from an EMBL/GenBank/DDBJ whole genome shotgun (WGS) entry which is preliminary data.</text>
</comment>